<dbReference type="PANTHER" id="PTHR45656">
    <property type="entry name" value="PROTEIN CBR-CLEC-78"/>
    <property type="match status" value="1"/>
</dbReference>
<reference evidence="10" key="1">
    <citation type="submission" date="2022-11" db="UniProtKB">
        <authorList>
            <consortium name="WormBaseParasite"/>
        </authorList>
    </citation>
    <scope>IDENTIFICATION</scope>
</reference>
<keyword evidence="9" id="KW-1185">Reference proteome</keyword>
<dbReference type="InterPro" id="IPR049883">
    <property type="entry name" value="NOTCH1_EGF-like"/>
</dbReference>
<keyword evidence="4 6" id="KW-1015">Disulfide bond</keyword>
<evidence type="ECO:0000259" key="7">
    <source>
        <dbReference type="PROSITE" id="PS50026"/>
    </source>
</evidence>
<dbReference type="CDD" id="cd00033">
    <property type="entry name" value="CCP"/>
    <property type="match status" value="4"/>
</dbReference>
<dbReference type="InterPro" id="IPR000742">
    <property type="entry name" value="EGF"/>
</dbReference>
<dbReference type="SMART" id="SM00032">
    <property type="entry name" value="CCP"/>
    <property type="match status" value="4"/>
</dbReference>
<dbReference type="InterPro" id="IPR000152">
    <property type="entry name" value="EGF-type_Asp/Asn_hydroxyl_site"/>
</dbReference>
<organism evidence="9 10">
    <name type="scientific">Romanomermis culicivorax</name>
    <name type="common">Nematode worm</name>
    <dbReference type="NCBI Taxonomy" id="13658"/>
    <lineage>
        <taxon>Eukaryota</taxon>
        <taxon>Metazoa</taxon>
        <taxon>Ecdysozoa</taxon>
        <taxon>Nematoda</taxon>
        <taxon>Enoplea</taxon>
        <taxon>Dorylaimia</taxon>
        <taxon>Mermithida</taxon>
        <taxon>Mermithoidea</taxon>
        <taxon>Mermithidae</taxon>
        <taxon>Romanomermis</taxon>
    </lineage>
</organism>
<dbReference type="InterPro" id="IPR018097">
    <property type="entry name" value="EGF_Ca-bd_CS"/>
</dbReference>
<feature type="disulfide bond" evidence="6">
    <location>
        <begin position="218"/>
        <end position="245"/>
    </location>
</feature>
<keyword evidence="1 5" id="KW-0245">EGF-like domain</keyword>
<dbReference type="Gene3D" id="2.60.120.260">
    <property type="entry name" value="Galactose-binding domain-like"/>
    <property type="match status" value="1"/>
</dbReference>
<evidence type="ECO:0000256" key="2">
    <source>
        <dbReference type="ARBA" id="ARBA00022729"/>
    </source>
</evidence>
<keyword evidence="3" id="KW-0677">Repeat</keyword>
<evidence type="ECO:0000313" key="9">
    <source>
        <dbReference type="Proteomes" id="UP000887565"/>
    </source>
</evidence>
<evidence type="ECO:0000313" key="10">
    <source>
        <dbReference type="WBParaSite" id="nRc.2.0.1.t17080-RA"/>
    </source>
</evidence>
<dbReference type="InterPro" id="IPR000436">
    <property type="entry name" value="Sushi_SCR_CCP_dom"/>
</dbReference>
<keyword evidence="6" id="KW-0768">Sushi</keyword>
<keyword evidence="2" id="KW-0732">Signal</keyword>
<proteinExistence type="predicted"/>
<dbReference type="InterPro" id="IPR001881">
    <property type="entry name" value="EGF-like_Ca-bd_dom"/>
</dbReference>
<evidence type="ECO:0000256" key="5">
    <source>
        <dbReference type="PROSITE-ProRule" id="PRU00076"/>
    </source>
</evidence>
<dbReference type="Pfam" id="PF00084">
    <property type="entry name" value="Sushi"/>
    <property type="match status" value="4"/>
</dbReference>
<sequence>MPDDFLQVYDGIDAKGVSLHPKDGYNGAMKPPSYLTSRSGRFYLIFRSNPTGNAMGWNITFSTNCPVWKAPPGIALNSNSTSFGSEVTVSCPRGYEFVNGQGPSFKIICGLGGRWSENRIPGCQPRYCSPVPQIPNGFAVSATNVTYGGVAKYQCYQGFSFPSSKQIEEIYCSDEGRWSSPPTCKAKTCPALPSFVSGHKILLYGDGTGYGTVYHYECNPGYFRIGTPTLLCQTNGQWSSDQPYCQKLQCFDLPQIKNGVILNADKQYFYEDSTKVVCRSGFRPVGSDTIRCLANQTFSSAPECRDIDECAEVQSGCSVTSTRCENMPGGFQCRCLSGYEPQLACTVSNPLGLSTGLISGSKISVSSEKEGFPASNMAVTGWCAINSATVGQKAGIHTFTITLDDPFIIERIRLEKVGQDMKKFTTRFSLKYASDVTDPVKIYTDVNGT</sequence>
<evidence type="ECO:0000259" key="8">
    <source>
        <dbReference type="PROSITE" id="PS50923"/>
    </source>
</evidence>
<dbReference type="PROSITE" id="PS00010">
    <property type="entry name" value="ASX_HYDROXYL"/>
    <property type="match status" value="1"/>
</dbReference>
<feature type="domain" description="Sushi" evidence="8">
    <location>
        <begin position="187"/>
        <end position="247"/>
    </location>
</feature>
<dbReference type="PROSITE" id="PS50026">
    <property type="entry name" value="EGF_3"/>
    <property type="match status" value="1"/>
</dbReference>
<dbReference type="SUPFAM" id="SSF49785">
    <property type="entry name" value="Galactose-binding domain-like"/>
    <property type="match status" value="1"/>
</dbReference>
<dbReference type="SUPFAM" id="SSF49854">
    <property type="entry name" value="Spermadhesin, CUB domain"/>
    <property type="match status" value="1"/>
</dbReference>
<dbReference type="OMA" id="NECETPR"/>
<dbReference type="Gene3D" id="2.10.70.10">
    <property type="entry name" value="Complement Module, domain 1"/>
    <property type="match status" value="4"/>
</dbReference>
<dbReference type="InterPro" id="IPR051277">
    <property type="entry name" value="SEZ6_CSMD_C4BPB_Regulators"/>
</dbReference>
<dbReference type="Proteomes" id="UP000887565">
    <property type="component" value="Unplaced"/>
</dbReference>
<protein>
    <submittedName>
        <fullName evidence="10">Uncharacterized protein</fullName>
    </submittedName>
</protein>
<dbReference type="FunFam" id="2.10.25.10:FF:000038">
    <property type="entry name" value="Fibrillin 2"/>
    <property type="match status" value="1"/>
</dbReference>
<feature type="domain" description="Sushi" evidence="8">
    <location>
        <begin position="248"/>
        <end position="306"/>
    </location>
</feature>
<dbReference type="GO" id="GO:0005509">
    <property type="term" value="F:calcium ion binding"/>
    <property type="evidence" value="ECO:0007669"/>
    <property type="project" value="InterPro"/>
</dbReference>
<evidence type="ECO:0000256" key="6">
    <source>
        <dbReference type="PROSITE-ProRule" id="PRU00302"/>
    </source>
</evidence>
<evidence type="ECO:0000256" key="1">
    <source>
        <dbReference type="ARBA" id="ARBA00022536"/>
    </source>
</evidence>
<name>A0A915IT90_ROMCU</name>
<feature type="domain" description="Sushi" evidence="8">
    <location>
        <begin position="126"/>
        <end position="186"/>
    </location>
</feature>
<dbReference type="PROSITE" id="PS01186">
    <property type="entry name" value="EGF_2"/>
    <property type="match status" value="1"/>
</dbReference>
<dbReference type="InterPro" id="IPR035976">
    <property type="entry name" value="Sushi/SCR/CCP_sf"/>
</dbReference>
<dbReference type="PANTHER" id="PTHR45656:SF4">
    <property type="entry name" value="PROTEIN CBR-CLEC-78"/>
    <property type="match status" value="1"/>
</dbReference>
<dbReference type="CDD" id="cd00054">
    <property type="entry name" value="EGF_CA"/>
    <property type="match status" value="1"/>
</dbReference>
<dbReference type="PROSITE" id="PS50923">
    <property type="entry name" value="SUSHI"/>
    <property type="match status" value="4"/>
</dbReference>
<dbReference type="Pfam" id="PF07645">
    <property type="entry name" value="EGF_CA"/>
    <property type="match status" value="1"/>
</dbReference>
<dbReference type="SUPFAM" id="SSF57196">
    <property type="entry name" value="EGF/Laminin"/>
    <property type="match status" value="1"/>
</dbReference>
<dbReference type="Gene3D" id="2.60.120.290">
    <property type="entry name" value="Spermadhesin, CUB domain"/>
    <property type="match status" value="1"/>
</dbReference>
<dbReference type="SMART" id="SM00179">
    <property type="entry name" value="EGF_CA"/>
    <property type="match status" value="1"/>
</dbReference>
<dbReference type="PROSITE" id="PS01187">
    <property type="entry name" value="EGF_CA"/>
    <property type="match status" value="1"/>
</dbReference>
<feature type="domain" description="EGF-like" evidence="7">
    <location>
        <begin position="306"/>
        <end position="346"/>
    </location>
</feature>
<feature type="disulfide bond" evidence="6">
    <location>
        <begin position="189"/>
        <end position="232"/>
    </location>
</feature>
<evidence type="ECO:0000256" key="3">
    <source>
        <dbReference type="ARBA" id="ARBA00022737"/>
    </source>
</evidence>
<dbReference type="Gene3D" id="2.10.25.10">
    <property type="entry name" value="Laminin"/>
    <property type="match status" value="1"/>
</dbReference>
<dbReference type="AlphaFoldDB" id="A0A915IT90"/>
<feature type="domain" description="Sushi" evidence="8">
    <location>
        <begin position="63"/>
        <end position="125"/>
    </location>
</feature>
<dbReference type="InterPro" id="IPR008979">
    <property type="entry name" value="Galactose-bd-like_sf"/>
</dbReference>
<evidence type="ECO:0000256" key="4">
    <source>
        <dbReference type="ARBA" id="ARBA00023157"/>
    </source>
</evidence>
<comment type="caution">
    <text evidence="5">Lacks conserved residue(s) required for the propagation of feature annotation.</text>
</comment>
<accession>A0A915IT90</accession>
<dbReference type="SUPFAM" id="SSF57535">
    <property type="entry name" value="Complement control module/SCR domain"/>
    <property type="match status" value="4"/>
</dbReference>
<dbReference type="InterPro" id="IPR035914">
    <property type="entry name" value="Sperma_CUB_dom_sf"/>
</dbReference>
<dbReference type="WBParaSite" id="nRc.2.0.1.t17080-RA">
    <property type="protein sequence ID" value="nRc.2.0.1.t17080-RA"/>
    <property type="gene ID" value="nRc.2.0.1.g17080"/>
</dbReference>